<comment type="caution">
    <text evidence="2">The sequence shown here is derived from an EMBL/GenBank/DDBJ whole genome shotgun (WGS) entry which is preliminary data.</text>
</comment>
<feature type="domain" description="Abortive phage infection protein C-terminal" evidence="1">
    <location>
        <begin position="49"/>
        <end position="346"/>
    </location>
</feature>
<name>A0A073IW84_9RHOB</name>
<evidence type="ECO:0000259" key="1">
    <source>
        <dbReference type="Pfam" id="PF10592"/>
    </source>
</evidence>
<keyword evidence="3" id="KW-1185">Reference proteome</keyword>
<gene>
    <name evidence="2" type="ORF">SUH3_13140</name>
</gene>
<dbReference type="Proteomes" id="UP000027746">
    <property type="component" value="Unassembled WGS sequence"/>
</dbReference>
<accession>A0A073IW84</accession>
<evidence type="ECO:0000313" key="3">
    <source>
        <dbReference type="Proteomes" id="UP000027746"/>
    </source>
</evidence>
<dbReference type="Pfam" id="PF10592">
    <property type="entry name" value="AIPR"/>
    <property type="match status" value="1"/>
</dbReference>
<sequence>MEYKKMAIKPYRFEVSEARSVKHPTLPNIVKHTFLVPARLFPKGVPTGANLRDPVGMNRQVYKDVKASLEGKEALPGTFDLLNLGITIIAEDIEVIDKRVFNVMIDDDYGIANGGHTTRIIYDCQEDDSIAEGQHVEVKIITGLEGGENHTLRVDIARGQNTGISVQPRSIFELDGAFDSLKEIVKDQDWANDIGFKESDKKDIDVRELVSVLELMNVTDFPVRESKHPIAAYEKWSTPLMKFGDDFKEHQKTGEPRKYAAFEPLLIDTLVLYDHIRREFLKVYNETVKGRAGNLRIVEKAPPSKGRYKFQYAKLDDHDQRLTKGAAYPILGAFRNFVSINPDTGCAEWVGGFENVLSSWRNLAPELVSETKQAINDIGNAPDSLGKNRNHWANLFKSVRLHVMQQQLDTMG</sequence>
<dbReference type="EMBL" id="JAMD01000029">
    <property type="protein sequence ID" value="KEJ93736.1"/>
    <property type="molecule type" value="Genomic_DNA"/>
</dbReference>
<evidence type="ECO:0000313" key="2">
    <source>
        <dbReference type="EMBL" id="KEJ93736.1"/>
    </source>
</evidence>
<reference evidence="2 3" key="1">
    <citation type="submission" date="2014-01" db="EMBL/GenBank/DDBJ databases">
        <title>Sulfitobacter sp. H3 (MCCC 1A00686) Genome Sequencing.</title>
        <authorList>
            <person name="Lai Q."/>
            <person name="Hong Z."/>
        </authorList>
    </citation>
    <scope>NUCLEOTIDE SEQUENCE [LARGE SCALE GENOMIC DNA]</scope>
    <source>
        <strain evidence="2 3">H3</strain>
    </source>
</reference>
<dbReference type="AlphaFoldDB" id="A0A073IW84"/>
<proteinExistence type="predicted"/>
<protein>
    <recommendedName>
        <fullName evidence="1">Abortive phage infection protein C-terminal domain-containing protein</fullName>
    </recommendedName>
</protein>
<dbReference type="InterPro" id="IPR018891">
    <property type="entry name" value="AIPR_C"/>
</dbReference>
<organism evidence="2 3">
    <name type="scientific">Pseudosulfitobacter pseudonitzschiae</name>
    <dbReference type="NCBI Taxonomy" id="1402135"/>
    <lineage>
        <taxon>Bacteria</taxon>
        <taxon>Pseudomonadati</taxon>
        <taxon>Pseudomonadota</taxon>
        <taxon>Alphaproteobacteria</taxon>
        <taxon>Rhodobacterales</taxon>
        <taxon>Roseobacteraceae</taxon>
        <taxon>Pseudosulfitobacter</taxon>
    </lineage>
</organism>